<proteinExistence type="predicted"/>
<dbReference type="EMBL" id="JBANMG010000007">
    <property type="protein sequence ID" value="KAK6951125.1"/>
    <property type="molecule type" value="Genomic_DNA"/>
</dbReference>
<accession>A0AAX6MET8</accession>
<dbReference type="Proteomes" id="UP001369815">
    <property type="component" value="Unassembled WGS sequence"/>
</dbReference>
<organism evidence="1 2">
    <name type="scientific">Daldinia eschscholtzii</name>
    <dbReference type="NCBI Taxonomy" id="292717"/>
    <lineage>
        <taxon>Eukaryota</taxon>
        <taxon>Fungi</taxon>
        <taxon>Dikarya</taxon>
        <taxon>Ascomycota</taxon>
        <taxon>Pezizomycotina</taxon>
        <taxon>Sordariomycetes</taxon>
        <taxon>Xylariomycetidae</taxon>
        <taxon>Xylariales</taxon>
        <taxon>Hypoxylaceae</taxon>
        <taxon>Daldinia</taxon>
    </lineage>
</organism>
<reference evidence="1 2" key="1">
    <citation type="journal article" date="2024" name="Front Chem Biol">
        <title>Unveiling the potential of Daldinia eschscholtzii MFLUCC 19-0629 through bioactivity and bioinformatics studies for enhanced sustainable agriculture production.</title>
        <authorList>
            <person name="Brooks S."/>
            <person name="Weaver J.A."/>
            <person name="Klomchit A."/>
            <person name="Alharthi S.A."/>
            <person name="Onlamun T."/>
            <person name="Nurani R."/>
            <person name="Vong T.K."/>
            <person name="Alberti F."/>
            <person name="Greco C."/>
        </authorList>
    </citation>
    <scope>NUCLEOTIDE SEQUENCE [LARGE SCALE GENOMIC DNA]</scope>
    <source>
        <strain evidence="1">MFLUCC 19-0629</strain>
    </source>
</reference>
<evidence type="ECO:0000313" key="2">
    <source>
        <dbReference type="Proteomes" id="UP001369815"/>
    </source>
</evidence>
<sequence length="742" mass="84051">MSLGIKSLWRAQGYITRAHGLSLIPREQRNPLFQELSLDRWISTGRQATKMDLLRKTATDESLKKRKSPSHFIRVMRKQVIKTRSRLPPKATELVKQAIRYPTKKETHRSLRKRRRSAARQHIYDSEHKASPERLFSGWQSTFDLMFRNTVDISEILYFQIIIGRGIAAEARAILSEPDTHISQIGRRNESIVRIEETNLGNDELVLSLSGSEDSVRKTLLDIVGVVGKITAVRVSDPTIETLLSSLWKGAAGKRPEILLFGDGEVAVDDKTLTVQPSSNSTNYKTYRLKRRANNINRPAKWTQDSFEKYVASLVYARVPPHRARVLYPDFPDHQETVVSLLTALFTAEHTRQAASLSALKMAIEFIESRGGGFRQASRTIFNQAELLGLPMDAEIFNIFLISASKAGDLAGFHSIVRAMLRKGYTPQGRSWVAFLEMIQSPAIKRYIATMLKHKGLNHNSSTLCAIGRQMAIIDLGRKISADFDMQTFIDKQDRKYGPRWLDTISVNRLMDVLGAHKNWDACNVLLDHIYATGITSPNAVTLNTILTHMTNFALRIPLMKSIFTRWPKLVPNPDTYHILFRAAWTRKYPNTLRVVFRHAALARRTTPKMRYVLTGLLTRDINPNGRWAFLKTWEDVIFGQTELAEGRAAHSDKLEAVHLIHIYVREAQGMTFKDAFIENLGEALEMDATIQQLLKSGLIVKPSAEVRESLTVPLPLIKYPTKAQAKSCRAHRKQVGGSQGE</sequence>
<evidence type="ECO:0000313" key="1">
    <source>
        <dbReference type="EMBL" id="KAK6951125.1"/>
    </source>
</evidence>
<evidence type="ECO:0008006" key="3">
    <source>
        <dbReference type="Google" id="ProtNLM"/>
    </source>
</evidence>
<comment type="caution">
    <text evidence="1">The sequence shown here is derived from an EMBL/GenBank/DDBJ whole genome shotgun (WGS) entry which is preliminary data.</text>
</comment>
<gene>
    <name evidence="1" type="ORF">Daesc_007655</name>
</gene>
<protein>
    <recommendedName>
        <fullName evidence="3">Pentatricopeptide repeat protein</fullName>
    </recommendedName>
</protein>
<name>A0AAX6MET8_9PEZI</name>
<keyword evidence="2" id="KW-1185">Reference proteome</keyword>
<dbReference type="AlphaFoldDB" id="A0AAX6MET8"/>